<comment type="caution">
    <text evidence="5">The sequence shown here is derived from an EMBL/GenBank/DDBJ whole genome shotgun (WGS) entry which is preliminary data.</text>
</comment>
<dbReference type="PANTHER" id="PTHR34997">
    <property type="entry name" value="AM15"/>
    <property type="match status" value="1"/>
</dbReference>
<evidence type="ECO:0000256" key="2">
    <source>
        <dbReference type="ARBA" id="ARBA00023026"/>
    </source>
</evidence>
<dbReference type="CDD" id="cd00118">
    <property type="entry name" value="LysM"/>
    <property type="match status" value="1"/>
</dbReference>
<dbReference type="Proteomes" id="UP000474640">
    <property type="component" value="Unassembled WGS sequence"/>
</dbReference>
<dbReference type="InterPro" id="IPR052210">
    <property type="entry name" value="LysM1-like"/>
</dbReference>
<dbReference type="Pfam" id="PF01476">
    <property type="entry name" value="LysM"/>
    <property type="match status" value="1"/>
</dbReference>
<dbReference type="Gene3D" id="3.10.350.10">
    <property type="entry name" value="LysM domain"/>
    <property type="match status" value="4"/>
</dbReference>
<evidence type="ECO:0000313" key="6">
    <source>
        <dbReference type="Proteomes" id="UP000474640"/>
    </source>
</evidence>
<evidence type="ECO:0000256" key="3">
    <source>
        <dbReference type="SAM" id="MobiDB-lite"/>
    </source>
</evidence>
<dbReference type="GO" id="GO:0008061">
    <property type="term" value="F:chitin binding"/>
    <property type="evidence" value="ECO:0007669"/>
    <property type="project" value="UniProtKB-KW"/>
</dbReference>
<sequence length="401" mass="44003">MPTLTPLSIFSISVMVSFLKGLSVLASVGAALAYVPRPYGSIQARGTLVSDANRVSILDNEDVAEGCNLWFLTYEGDTCNTILTTTNISMEDLINWNPSLEDGNCDDLIQTGADYCVEMDKPNPPPKPTPPPTRSTPQPLENIITTPSPIQPGMTRSCTNFHFVKSGEGCFDIIPRYPSLTIELLYQWNPAIGETCNKMWAETYICVSVSDMPTREATTTRSPGKQMPSPIGEGTTPSCKRWGYVKTGDNCQTIIDRNNLKATITDLYLWNRSIKPDCSSLVERNYLCISGPTNPRVLPPTTTMATTMPTTMATTTRTIRSTTTVRRTTTTTQDLTSTPSPLQPGTVEGCKKWAYVKDGQTCNDVLSRFEGLTLEMLVRWNPAIGAGCTSLWARTYVCVNA</sequence>
<dbReference type="PROSITE" id="PS51782">
    <property type="entry name" value="LYSM"/>
    <property type="match status" value="4"/>
</dbReference>
<evidence type="ECO:0000313" key="5">
    <source>
        <dbReference type="EMBL" id="KAF3282423.1"/>
    </source>
</evidence>
<dbReference type="AlphaFoldDB" id="A0A7C8RJ83"/>
<dbReference type="InterPro" id="IPR018392">
    <property type="entry name" value="LysM"/>
</dbReference>
<dbReference type="EMBL" id="JAABOJ010000013">
    <property type="protein sequence ID" value="KAF3282423.1"/>
    <property type="molecule type" value="Genomic_DNA"/>
</dbReference>
<feature type="region of interest" description="Disordered" evidence="3">
    <location>
        <begin position="119"/>
        <end position="140"/>
    </location>
</feature>
<feature type="domain" description="LysM" evidence="4">
    <location>
        <begin position="241"/>
        <end position="289"/>
    </location>
</feature>
<evidence type="ECO:0000259" key="4">
    <source>
        <dbReference type="PROSITE" id="PS51782"/>
    </source>
</evidence>
<name>A0A7C8RJ83_ORBOL</name>
<gene>
    <name evidence="5" type="ORF">TWF970_001829</name>
</gene>
<feature type="domain" description="LysM" evidence="4">
    <location>
        <begin position="160"/>
        <end position="207"/>
    </location>
</feature>
<keyword evidence="1" id="KW-0147">Chitin-binding</keyword>
<dbReference type="PANTHER" id="PTHR34997:SF1">
    <property type="entry name" value="PEPTIDOGLYCAN-BINDING LYSIN DOMAIN"/>
    <property type="match status" value="1"/>
</dbReference>
<feature type="domain" description="LysM" evidence="4">
    <location>
        <begin position="352"/>
        <end position="399"/>
    </location>
</feature>
<feature type="compositionally biased region" description="Pro residues" evidence="3">
    <location>
        <begin position="122"/>
        <end position="134"/>
    </location>
</feature>
<organism evidence="5 6">
    <name type="scientific">Orbilia oligospora</name>
    <name type="common">Nematode-trapping fungus</name>
    <name type="synonym">Arthrobotrys oligospora</name>
    <dbReference type="NCBI Taxonomy" id="2813651"/>
    <lineage>
        <taxon>Eukaryota</taxon>
        <taxon>Fungi</taxon>
        <taxon>Dikarya</taxon>
        <taxon>Ascomycota</taxon>
        <taxon>Pezizomycotina</taxon>
        <taxon>Orbiliomycetes</taxon>
        <taxon>Orbiliales</taxon>
        <taxon>Orbiliaceae</taxon>
        <taxon>Orbilia</taxon>
    </lineage>
</organism>
<evidence type="ECO:0000256" key="1">
    <source>
        <dbReference type="ARBA" id="ARBA00022669"/>
    </source>
</evidence>
<reference evidence="5 6" key="1">
    <citation type="submission" date="2020-01" db="EMBL/GenBank/DDBJ databases">
        <authorList>
            <person name="Palmer J.M."/>
        </authorList>
    </citation>
    <scope>NUCLEOTIDE SEQUENCE [LARGE SCALE GENOMIC DNA]</scope>
    <source>
        <strain evidence="5 6">TWF970</strain>
    </source>
</reference>
<dbReference type="InterPro" id="IPR036779">
    <property type="entry name" value="LysM_dom_sf"/>
</dbReference>
<dbReference type="SUPFAM" id="SSF54106">
    <property type="entry name" value="LysM domain"/>
    <property type="match status" value="1"/>
</dbReference>
<feature type="domain" description="LysM" evidence="4">
    <location>
        <begin position="69"/>
        <end position="117"/>
    </location>
</feature>
<protein>
    <recommendedName>
        <fullName evidence="4">LysM domain-containing protein</fullName>
    </recommendedName>
</protein>
<keyword evidence="2" id="KW-0843">Virulence</keyword>
<feature type="region of interest" description="Disordered" evidence="3">
    <location>
        <begin position="215"/>
        <end position="235"/>
    </location>
</feature>
<dbReference type="OrthoDB" id="2281372at2759"/>
<accession>A0A7C8RJ83</accession>
<proteinExistence type="predicted"/>